<evidence type="ECO:0000256" key="6">
    <source>
        <dbReference type="SAM" id="Phobius"/>
    </source>
</evidence>
<comment type="caution">
    <text evidence="8">The sequence shown here is derived from an EMBL/GenBank/DDBJ whole genome shotgun (WGS) entry which is preliminary data.</text>
</comment>
<keyword evidence="6" id="KW-0812">Transmembrane</keyword>
<keyword evidence="8" id="KW-0723">Serine/threonine-protein kinase</keyword>
<dbReference type="PROSITE" id="PS50011">
    <property type="entry name" value="PROTEIN_KINASE_DOM"/>
    <property type="match status" value="1"/>
</dbReference>
<evidence type="ECO:0000313" key="8">
    <source>
        <dbReference type="EMBL" id="NLR92076.1"/>
    </source>
</evidence>
<keyword evidence="4 5" id="KW-0067">ATP-binding</keyword>
<keyword evidence="1" id="KW-0808">Transferase</keyword>
<evidence type="ECO:0000256" key="4">
    <source>
        <dbReference type="ARBA" id="ARBA00022840"/>
    </source>
</evidence>
<dbReference type="SMART" id="SM00220">
    <property type="entry name" value="S_TKc"/>
    <property type="match status" value="1"/>
</dbReference>
<dbReference type="PANTHER" id="PTHR43289:SF6">
    <property type="entry name" value="SERINE_THREONINE-PROTEIN KINASE NEKL-3"/>
    <property type="match status" value="1"/>
</dbReference>
<dbReference type="GO" id="GO:0004674">
    <property type="term" value="F:protein serine/threonine kinase activity"/>
    <property type="evidence" value="ECO:0007669"/>
    <property type="project" value="UniProtKB-KW"/>
</dbReference>
<dbReference type="Proteomes" id="UP000585050">
    <property type="component" value="Unassembled WGS sequence"/>
</dbReference>
<dbReference type="Gene3D" id="1.10.510.10">
    <property type="entry name" value="Transferase(Phosphotransferase) domain 1"/>
    <property type="match status" value="1"/>
</dbReference>
<organism evidence="8 9">
    <name type="scientific">Flammeovirga agarivorans</name>
    <dbReference type="NCBI Taxonomy" id="2726742"/>
    <lineage>
        <taxon>Bacteria</taxon>
        <taxon>Pseudomonadati</taxon>
        <taxon>Bacteroidota</taxon>
        <taxon>Cytophagia</taxon>
        <taxon>Cytophagales</taxon>
        <taxon>Flammeovirgaceae</taxon>
        <taxon>Flammeovirga</taxon>
    </lineage>
</organism>
<keyword evidence="6" id="KW-0472">Membrane</keyword>
<keyword evidence="3 8" id="KW-0418">Kinase</keyword>
<feature type="binding site" evidence="5">
    <location>
        <position position="509"/>
    </location>
    <ligand>
        <name>ATP</name>
        <dbReference type="ChEBI" id="CHEBI:30616"/>
    </ligand>
</feature>
<dbReference type="RefSeq" id="WP_168882781.1">
    <property type="nucleotide sequence ID" value="NZ_JABAIL010000003.1"/>
</dbReference>
<evidence type="ECO:0000256" key="3">
    <source>
        <dbReference type="ARBA" id="ARBA00022777"/>
    </source>
</evidence>
<dbReference type="PANTHER" id="PTHR43289">
    <property type="entry name" value="MITOGEN-ACTIVATED PROTEIN KINASE KINASE KINASE 20-RELATED"/>
    <property type="match status" value="1"/>
</dbReference>
<dbReference type="InterPro" id="IPR008271">
    <property type="entry name" value="Ser/Thr_kinase_AS"/>
</dbReference>
<evidence type="ECO:0000256" key="5">
    <source>
        <dbReference type="PROSITE-ProRule" id="PRU10141"/>
    </source>
</evidence>
<dbReference type="Gene3D" id="3.30.200.20">
    <property type="entry name" value="Phosphorylase Kinase, domain 1"/>
    <property type="match status" value="1"/>
</dbReference>
<dbReference type="CDD" id="cd14014">
    <property type="entry name" value="STKc_PknB_like"/>
    <property type="match status" value="1"/>
</dbReference>
<sequence length="766" mass="87987">MDKNLHEQASDILAKVIDLPKEEALQLITEQCKGNTLLEQEVLSLYQEFTVIPHQKKENKKSQQRVVVPVKSLLEKTEILTRVSNFALSKKNGRLLLIITVLIALSILGVFIRKGVYNSIFSNVLEDRTALLNANATILYDWINNEKEKIDLYASSKAIREVALQLDSIGHLNIPEKQKDKLLLPLSVRLKEIARVLKVEDFGIIDKNTPKIILNTFSSTDSSLSFINKTQLTKEFYDYHLRLKKGETIFFKPIHNDDILYNGESIYQYSDCGVVAPIYGNNGEIISFLYYATWAQNEFSNLFKPSQYGASSQLYAIDEKGRMISESRFTKEISQVLSLDTLETITSIYYIYVQNPGVNLMQGEVPKDNKNNWNFTAPLLAISDYLENKSQPSTGQINHVYKDYRGVEVIGAYMWLNDLGIGLISEIDEKDAMEFLSKIDLLFGVLYAIIIILLFLLYHSNITIIKYNKKIIELGKLGQYHIIDKIGEGGFGEVYKAEHQLLKMPVAIKVLKKELATEEAIQRFEKEVKITSSLKHPNTIKVYDFGTSPEGNFYYVMEFIDGITLTKALEIHQPFPISRLIYVLKEVCYSLREAHQHHLVHRDIKPMNILLTQQGGAVDQVKLLDFGLVKDLEKEEQTQLHKIGGTPMYMAPERLRDPYNNDTRVDIYSLGALGLYMLSGKFLVELISQKVMSGEDTIQGNFRDKLIDRTDVPKQLKELLLSCIRFDPEKRIQSVEEMIDILEELAINYPWHKEEAEKWWKKYDVY</sequence>
<evidence type="ECO:0000256" key="2">
    <source>
        <dbReference type="ARBA" id="ARBA00022741"/>
    </source>
</evidence>
<evidence type="ECO:0000259" key="7">
    <source>
        <dbReference type="PROSITE" id="PS50011"/>
    </source>
</evidence>
<protein>
    <submittedName>
        <fullName evidence="8">Serine/threonine protein kinase</fullName>
    </submittedName>
</protein>
<accession>A0A7X8SKU7</accession>
<dbReference type="PROSITE" id="PS00108">
    <property type="entry name" value="PROTEIN_KINASE_ST"/>
    <property type="match status" value="1"/>
</dbReference>
<dbReference type="InterPro" id="IPR011009">
    <property type="entry name" value="Kinase-like_dom_sf"/>
</dbReference>
<dbReference type="EMBL" id="JABAIL010000003">
    <property type="protein sequence ID" value="NLR92076.1"/>
    <property type="molecule type" value="Genomic_DNA"/>
</dbReference>
<dbReference type="Pfam" id="PF00069">
    <property type="entry name" value="Pkinase"/>
    <property type="match status" value="1"/>
</dbReference>
<feature type="transmembrane region" description="Helical" evidence="6">
    <location>
        <begin position="441"/>
        <end position="460"/>
    </location>
</feature>
<feature type="domain" description="Protein kinase" evidence="7">
    <location>
        <begin position="480"/>
        <end position="752"/>
    </location>
</feature>
<dbReference type="InterPro" id="IPR000719">
    <property type="entry name" value="Prot_kinase_dom"/>
</dbReference>
<name>A0A7X8SKU7_9BACT</name>
<keyword evidence="6" id="KW-1133">Transmembrane helix</keyword>
<reference evidence="8 9" key="1">
    <citation type="submission" date="2020-04" db="EMBL/GenBank/DDBJ databases">
        <title>Flammeovirga sp. SR4, a novel species isolated from seawater.</title>
        <authorList>
            <person name="Wang X."/>
        </authorList>
    </citation>
    <scope>NUCLEOTIDE SEQUENCE [LARGE SCALE GENOMIC DNA]</scope>
    <source>
        <strain evidence="8 9">SR4</strain>
    </source>
</reference>
<dbReference type="PROSITE" id="PS00107">
    <property type="entry name" value="PROTEIN_KINASE_ATP"/>
    <property type="match status" value="1"/>
</dbReference>
<dbReference type="GO" id="GO:0005524">
    <property type="term" value="F:ATP binding"/>
    <property type="evidence" value="ECO:0007669"/>
    <property type="project" value="UniProtKB-UniRule"/>
</dbReference>
<gene>
    <name evidence="8" type="ORF">HGP29_12695</name>
</gene>
<keyword evidence="9" id="KW-1185">Reference proteome</keyword>
<proteinExistence type="predicted"/>
<dbReference type="AlphaFoldDB" id="A0A7X8SKU7"/>
<keyword evidence="2 5" id="KW-0547">Nucleotide-binding</keyword>
<dbReference type="InterPro" id="IPR017441">
    <property type="entry name" value="Protein_kinase_ATP_BS"/>
</dbReference>
<evidence type="ECO:0000256" key="1">
    <source>
        <dbReference type="ARBA" id="ARBA00022679"/>
    </source>
</evidence>
<feature type="transmembrane region" description="Helical" evidence="6">
    <location>
        <begin position="95"/>
        <end position="112"/>
    </location>
</feature>
<dbReference type="SUPFAM" id="SSF56112">
    <property type="entry name" value="Protein kinase-like (PK-like)"/>
    <property type="match status" value="1"/>
</dbReference>
<evidence type="ECO:0000313" key="9">
    <source>
        <dbReference type="Proteomes" id="UP000585050"/>
    </source>
</evidence>